<reference evidence="2" key="1">
    <citation type="journal article" date="2019" name="Int. J. Syst. Evol. Microbiol.">
        <title>The Global Catalogue of Microorganisms (GCM) 10K type strain sequencing project: providing services to taxonomists for standard genome sequencing and annotation.</title>
        <authorList>
            <consortium name="The Broad Institute Genomics Platform"/>
            <consortium name="The Broad Institute Genome Sequencing Center for Infectious Disease"/>
            <person name="Wu L."/>
            <person name="Ma J."/>
        </authorList>
    </citation>
    <scope>NUCLEOTIDE SEQUENCE [LARGE SCALE GENOMIC DNA]</scope>
    <source>
        <strain evidence="2">IBRC-M 10908</strain>
    </source>
</reference>
<keyword evidence="2" id="KW-1185">Reference proteome</keyword>
<name>A0ABV8TT11_9ACTN</name>
<proteinExistence type="predicted"/>
<gene>
    <name evidence="1" type="ORF">ACFPET_01265</name>
</gene>
<protein>
    <submittedName>
        <fullName evidence="1">Uncharacterized protein</fullName>
    </submittedName>
</protein>
<dbReference type="EMBL" id="JBHSDK010000001">
    <property type="protein sequence ID" value="MFC4333822.1"/>
    <property type="molecule type" value="Genomic_DNA"/>
</dbReference>
<accession>A0ABV8TT11</accession>
<comment type="caution">
    <text evidence="1">The sequence shown here is derived from an EMBL/GenBank/DDBJ whole genome shotgun (WGS) entry which is preliminary data.</text>
</comment>
<evidence type="ECO:0000313" key="1">
    <source>
        <dbReference type="EMBL" id="MFC4333822.1"/>
    </source>
</evidence>
<dbReference type="Proteomes" id="UP001595823">
    <property type="component" value="Unassembled WGS sequence"/>
</dbReference>
<sequence length="152" mass="17029">MLDHPELEALNPEIEKMPHRARMRIAVRAADSAVRSSEGIVDIQYRHLFREMLNAGWRAVNSGSGTLKISEDLNTEIGESLEPTEADGENTAYYLVRAFDELVPSGRDYQGLTADQLAYALEYLYNAEGANPRVPESDAAVLHKRLIEEEIL</sequence>
<organism evidence="1 2">
    <name type="scientific">Salininema proteolyticum</name>
    <dbReference type="NCBI Taxonomy" id="1607685"/>
    <lineage>
        <taxon>Bacteria</taxon>
        <taxon>Bacillati</taxon>
        <taxon>Actinomycetota</taxon>
        <taxon>Actinomycetes</taxon>
        <taxon>Glycomycetales</taxon>
        <taxon>Glycomycetaceae</taxon>
        <taxon>Salininema</taxon>
    </lineage>
</organism>
<dbReference type="RefSeq" id="WP_380617551.1">
    <property type="nucleotide sequence ID" value="NZ_JBHSDK010000001.1"/>
</dbReference>
<evidence type="ECO:0000313" key="2">
    <source>
        <dbReference type="Proteomes" id="UP001595823"/>
    </source>
</evidence>